<proteinExistence type="predicted"/>
<evidence type="ECO:0000256" key="2">
    <source>
        <dbReference type="SAM" id="SignalP"/>
    </source>
</evidence>
<dbReference type="OrthoDB" id="7693257at2759"/>
<gene>
    <name evidence="3" type="primary">105626598</name>
</gene>
<feature type="coiled-coil region" evidence="1">
    <location>
        <begin position="43"/>
        <end position="77"/>
    </location>
</feature>
<dbReference type="KEGG" id="acep:105626598"/>
<keyword evidence="4" id="KW-1185">Reference proteome</keyword>
<dbReference type="Proteomes" id="UP000005205">
    <property type="component" value="Unassembled WGS sequence"/>
</dbReference>
<reference evidence="4" key="1">
    <citation type="journal article" date="2011" name="PLoS Genet.">
        <title>The genome sequence of the leaf-cutter ant Atta cephalotes reveals insights into its obligate symbiotic lifestyle.</title>
        <authorList>
            <person name="Suen G."/>
            <person name="Teiling C."/>
            <person name="Li L."/>
            <person name="Holt C."/>
            <person name="Abouheif E."/>
            <person name="Bornberg-Bauer E."/>
            <person name="Bouffard P."/>
            <person name="Caldera E.J."/>
            <person name="Cash E."/>
            <person name="Cavanaugh A."/>
            <person name="Denas O."/>
            <person name="Elhaik E."/>
            <person name="Fave M.J."/>
            <person name="Gadau J."/>
            <person name="Gibson J.D."/>
            <person name="Graur D."/>
            <person name="Grubbs K.J."/>
            <person name="Hagen D.E."/>
            <person name="Harkins T.T."/>
            <person name="Helmkampf M."/>
            <person name="Hu H."/>
            <person name="Johnson B.R."/>
            <person name="Kim J."/>
            <person name="Marsh S.E."/>
            <person name="Moeller J.A."/>
            <person name="Munoz-Torres M.C."/>
            <person name="Murphy M.C."/>
            <person name="Naughton M.C."/>
            <person name="Nigam S."/>
            <person name="Overson R."/>
            <person name="Rajakumar R."/>
            <person name="Reese J.T."/>
            <person name="Scott J.J."/>
            <person name="Smith C.R."/>
            <person name="Tao S."/>
            <person name="Tsutsui N.D."/>
            <person name="Viljakainen L."/>
            <person name="Wissler L."/>
            <person name="Yandell M.D."/>
            <person name="Zimmer F."/>
            <person name="Taylor J."/>
            <person name="Slater S.C."/>
            <person name="Clifton S.W."/>
            <person name="Warren W.C."/>
            <person name="Elsik C.G."/>
            <person name="Smith C.D."/>
            <person name="Weinstock G.M."/>
            <person name="Gerardo N.M."/>
            <person name="Currie C.R."/>
        </authorList>
    </citation>
    <scope>NUCLEOTIDE SEQUENCE [LARGE SCALE GENOMIC DNA]</scope>
</reference>
<feature type="chain" id="PRO_5007629906" evidence="2">
    <location>
        <begin position="24"/>
        <end position="177"/>
    </location>
</feature>
<evidence type="ECO:0000256" key="1">
    <source>
        <dbReference type="SAM" id="Coils"/>
    </source>
</evidence>
<dbReference type="InParanoid" id="A0A158P0H7"/>
<keyword evidence="2" id="KW-0732">Signal</keyword>
<reference evidence="3" key="2">
    <citation type="submission" date="2016-04" db="UniProtKB">
        <authorList>
            <consortium name="EnsemblMetazoa"/>
        </authorList>
    </citation>
    <scope>IDENTIFICATION</scope>
</reference>
<accession>A0A158P0H7</accession>
<evidence type="ECO:0000313" key="3">
    <source>
        <dbReference type="EnsemblMetazoa" id="XP_012063285.1"/>
    </source>
</evidence>
<keyword evidence="1" id="KW-0175">Coiled coil</keyword>
<dbReference type="EMBL" id="ADTU01000996">
    <property type="status" value="NOT_ANNOTATED_CDS"/>
    <property type="molecule type" value="Genomic_DNA"/>
</dbReference>
<dbReference type="EnsemblMetazoa" id="XM_012207895.1">
    <property type="protein sequence ID" value="XP_012063285.1"/>
    <property type="gene ID" value="LOC105626598"/>
</dbReference>
<organism evidence="3 4">
    <name type="scientific">Atta cephalotes</name>
    <name type="common">Leafcutter ant</name>
    <dbReference type="NCBI Taxonomy" id="12957"/>
    <lineage>
        <taxon>Eukaryota</taxon>
        <taxon>Metazoa</taxon>
        <taxon>Ecdysozoa</taxon>
        <taxon>Arthropoda</taxon>
        <taxon>Hexapoda</taxon>
        <taxon>Insecta</taxon>
        <taxon>Pterygota</taxon>
        <taxon>Neoptera</taxon>
        <taxon>Endopterygota</taxon>
        <taxon>Hymenoptera</taxon>
        <taxon>Apocrita</taxon>
        <taxon>Aculeata</taxon>
        <taxon>Formicoidea</taxon>
        <taxon>Formicidae</taxon>
        <taxon>Myrmicinae</taxon>
        <taxon>Atta</taxon>
    </lineage>
</organism>
<protein>
    <submittedName>
        <fullName evidence="3">Uncharacterized protein</fullName>
    </submittedName>
</protein>
<feature type="signal peptide" evidence="2">
    <location>
        <begin position="1"/>
        <end position="23"/>
    </location>
</feature>
<dbReference type="AlphaFoldDB" id="A0A158P0H7"/>
<evidence type="ECO:0000313" key="4">
    <source>
        <dbReference type="Proteomes" id="UP000005205"/>
    </source>
</evidence>
<sequence>MVRKVCHVILIISLLTSAHLGMAAPNWETDLTSNINTEVNRMLKNLDANLRILDTNRENLNKQVDNLSQRIENSVQQTLAHVGETFKNLSRDGQEITSGSNIIINSINGVSMIKKTESGCTLNGKPYTNITIDINDGKYLQHNATFYNSTSNAMERICWKLKLENTPDAQPEYSPCK</sequence>
<name>A0A158P0H7_ATTCE</name>